<evidence type="ECO:0000259" key="6">
    <source>
        <dbReference type="Pfam" id="PF04932"/>
    </source>
</evidence>
<evidence type="ECO:0000313" key="8">
    <source>
        <dbReference type="Proteomes" id="UP000092612"/>
    </source>
</evidence>
<proteinExistence type="predicted"/>
<dbReference type="PANTHER" id="PTHR37422">
    <property type="entry name" value="TEICHURONIC ACID BIOSYNTHESIS PROTEIN TUAE"/>
    <property type="match status" value="1"/>
</dbReference>
<protein>
    <recommendedName>
        <fullName evidence="6">O-antigen ligase-related domain-containing protein</fullName>
    </recommendedName>
</protein>
<dbReference type="GO" id="GO:0016020">
    <property type="term" value="C:membrane"/>
    <property type="evidence" value="ECO:0007669"/>
    <property type="project" value="UniProtKB-SubCell"/>
</dbReference>
<feature type="transmembrane region" description="Helical" evidence="5">
    <location>
        <begin position="57"/>
        <end position="76"/>
    </location>
</feature>
<evidence type="ECO:0000313" key="7">
    <source>
        <dbReference type="EMBL" id="OBY63654.1"/>
    </source>
</evidence>
<dbReference type="EMBL" id="LSFL01000035">
    <property type="protein sequence ID" value="OBY63654.1"/>
    <property type="molecule type" value="Genomic_DNA"/>
</dbReference>
<dbReference type="Proteomes" id="UP000092612">
    <property type="component" value="Unassembled WGS sequence"/>
</dbReference>
<feature type="transmembrane region" description="Helical" evidence="5">
    <location>
        <begin position="32"/>
        <end position="50"/>
    </location>
</feature>
<sequence>MRLSSLKERVIKHFDFILLAIIVFAMPFKLNYGNLVLIIGTIYSLYILVIKKEKIKLLSFFTFFPFLFFLITLFSALSSKNISQGFIVVNRDLLLILIPITLLVLTRKSFNLKRLLTVYVISNVFATTILLIANIVKCVKGLDISQLFFHNFTRLYNQHPVYYSLYLAMSSFALNDLYFKKYLYFKNSLFVYLFFTFIILGGVFFCASKIIIVLFCILYLIQIFTNVKKQKYKIIILFFSITAILLIFKVNYIRKRFSEGLKINSTKFKPTNDIRLAKVFSYEERTNISDLDHRVILAKIGIFHFINDKKLITGYGNGDVQGYLDYYYMSYGLAPKWFEGHNLHNQYLQILISYGIFVFSLFIIYLLISSYKLIRSKNLLSIYFVIMILIAFCFESYLMRNKGIMFFYFFNTIFLIDLQKKCSRL</sequence>
<organism evidence="7 8">
    <name type="scientific">Polaribacter reichenbachii</name>
    <dbReference type="NCBI Taxonomy" id="996801"/>
    <lineage>
        <taxon>Bacteria</taxon>
        <taxon>Pseudomonadati</taxon>
        <taxon>Bacteroidota</taxon>
        <taxon>Flavobacteriia</taxon>
        <taxon>Flavobacteriales</taxon>
        <taxon>Flavobacteriaceae</taxon>
    </lineage>
</organism>
<evidence type="ECO:0000256" key="1">
    <source>
        <dbReference type="ARBA" id="ARBA00004141"/>
    </source>
</evidence>
<name>A0A1B8TVR5_9FLAO</name>
<feature type="transmembrane region" description="Helical" evidence="5">
    <location>
        <begin position="116"/>
        <end position="136"/>
    </location>
</feature>
<keyword evidence="2 5" id="KW-0812">Transmembrane</keyword>
<reference evidence="8" key="1">
    <citation type="submission" date="2016-02" db="EMBL/GenBank/DDBJ databases">
        <title>Paenibacillus sp. LPB0068, isolated from Crassostrea gigas.</title>
        <authorList>
            <person name="Shin S.-K."/>
            <person name="Yi H."/>
        </authorList>
    </citation>
    <scope>NUCLEOTIDE SEQUENCE [LARGE SCALE GENOMIC DNA]</scope>
    <source>
        <strain evidence="8">KCTC 23969</strain>
    </source>
</reference>
<accession>A0A1B8TVR5</accession>
<feature type="transmembrane region" description="Helical" evidence="5">
    <location>
        <begin position="232"/>
        <end position="252"/>
    </location>
</feature>
<dbReference type="OrthoDB" id="1441175at2"/>
<gene>
    <name evidence="7" type="ORF">LPB301_12710</name>
</gene>
<dbReference type="InterPro" id="IPR007016">
    <property type="entry name" value="O-antigen_ligase-rel_domated"/>
</dbReference>
<comment type="caution">
    <text evidence="7">The sequence shown here is derived from an EMBL/GenBank/DDBJ whole genome shotgun (WGS) entry which is preliminary data.</text>
</comment>
<feature type="transmembrane region" description="Helical" evidence="5">
    <location>
        <begin position="82"/>
        <end position="104"/>
    </location>
</feature>
<feature type="transmembrane region" description="Helical" evidence="5">
    <location>
        <begin position="380"/>
        <end position="398"/>
    </location>
</feature>
<evidence type="ECO:0000256" key="2">
    <source>
        <dbReference type="ARBA" id="ARBA00022692"/>
    </source>
</evidence>
<keyword evidence="4 5" id="KW-0472">Membrane</keyword>
<dbReference type="AlphaFoldDB" id="A0A1B8TVR5"/>
<keyword evidence="8" id="KW-1185">Reference proteome</keyword>
<dbReference type="KEGG" id="prn:BW723_02990"/>
<keyword evidence="3 5" id="KW-1133">Transmembrane helix</keyword>
<dbReference type="RefSeq" id="WP_068362496.1">
    <property type="nucleotide sequence ID" value="NZ_CP019337.1"/>
</dbReference>
<feature type="transmembrane region" description="Helical" evidence="5">
    <location>
        <begin position="191"/>
        <end position="220"/>
    </location>
</feature>
<feature type="domain" description="O-antigen ligase-related" evidence="6">
    <location>
        <begin position="195"/>
        <end position="363"/>
    </location>
</feature>
<feature type="transmembrane region" description="Helical" evidence="5">
    <location>
        <begin position="347"/>
        <end position="368"/>
    </location>
</feature>
<evidence type="ECO:0000256" key="3">
    <source>
        <dbReference type="ARBA" id="ARBA00022989"/>
    </source>
</evidence>
<dbReference type="PANTHER" id="PTHR37422:SF17">
    <property type="entry name" value="O-ANTIGEN LIGASE"/>
    <property type="match status" value="1"/>
</dbReference>
<feature type="transmembrane region" description="Helical" evidence="5">
    <location>
        <begin position="161"/>
        <end position="179"/>
    </location>
</feature>
<dbReference type="Pfam" id="PF04932">
    <property type="entry name" value="Wzy_C"/>
    <property type="match status" value="1"/>
</dbReference>
<evidence type="ECO:0000256" key="4">
    <source>
        <dbReference type="ARBA" id="ARBA00023136"/>
    </source>
</evidence>
<feature type="transmembrane region" description="Helical" evidence="5">
    <location>
        <begin position="10"/>
        <end position="26"/>
    </location>
</feature>
<dbReference type="STRING" id="996801.BW723_02990"/>
<comment type="subcellular location">
    <subcellularLocation>
        <location evidence="1">Membrane</location>
        <topology evidence="1">Multi-pass membrane protein</topology>
    </subcellularLocation>
</comment>
<dbReference type="InterPro" id="IPR051533">
    <property type="entry name" value="WaaL-like"/>
</dbReference>
<evidence type="ECO:0000256" key="5">
    <source>
        <dbReference type="SAM" id="Phobius"/>
    </source>
</evidence>